<organism evidence="1 2">
    <name type="scientific">Pocillopora damicornis</name>
    <name type="common">Cauliflower coral</name>
    <name type="synonym">Millepora damicornis</name>
    <dbReference type="NCBI Taxonomy" id="46731"/>
    <lineage>
        <taxon>Eukaryota</taxon>
        <taxon>Metazoa</taxon>
        <taxon>Cnidaria</taxon>
        <taxon>Anthozoa</taxon>
        <taxon>Hexacorallia</taxon>
        <taxon>Scleractinia</taxon>
        <taxon>Astrocoeniina</taxon>
        <taxon>Pocilloporidae</taxon>
        <taxon>Pocillopora</taxon>
    </lineage>
</organism>
<protein>
    <submittedName>
        <fullName evidence="1">Uncharacterized protein</fullName>
    </submittedName>
</protein>
<evidence type="ECO:0000313" key="1">
    <source>
        <dbReference type="EMBL" id="RMX42793.1"/>
    </source>
</evidence>
<comment type="caution">
    <text evidence="1">The sequence shown here is derived from an EMBL/GenBank/DDBJ whole genome shotgun (WGS) entry which is preliminary data.</text>
</comment>
<name>A0A3M6TMZ7_POCDA</name>
<reference evidence="1 2" key="1">
    <citation type="journal article" date="2018" name="Sci. Rep.">
        <title>Comparative analysis of the Pocillopora damicornis genome highlights role of immune system in coral evolution.</title>
        <authorList>
            <person name="Cunning R."/>
            <person name="Bay R.A."/>
            <person name="Gillette P."/>
            <person name="Baker A.C."/>
            <person name="Traylor-Knowles N."/>
        </authorList>
    </citation>
    <scope>NUCLEOTIDE SEQUENCE [LARGE SCALE GENOMIC DNA]</scope>
    <source>
        <strain evidence="1">RSMAS</strain>
        <tissue evidence="1">Whole animal</tissue>
    </source>
</reference>
<dbReference type="AlphaFoldDB" id="A0A3M6TMZ7"/>
<gene>
    <name evidence="1" type="ORF">pdam_00025301</name>
</gene>
<dbReference type="Proteomes" id="UP000275408">
    <property type="component" value="Unassembled WGS sequence"/>
</dbReference>
<sequence>MKRVTKWEAKYFTHEKSYYPVPHTGTEFANVNLMRPLPSKGINPEFESTMKEFVEKYRLLRQRTVREETNKEKARALPPAVYTKKEESIKVDLLAGLGNDFNT</sequence>
<proteinExistence type="predicted"/>
<keyword evidence="2" id="KW-1185">Reference proteome</keyword>
<accession>A0A3M6TMZ7</accession>
<evidence type="ECO:0000313" key="2">
    <source>
        <dbReference type="Proteomes" id="UP000275408"/>
    </source>
</evidence>
<dbReference type="EMBL" id="RCHS01003271">
    <property type="protein sequence ID" value="RMX42793.1"/>
    <property type="molecule type" value="Genomic_DNA"/>
</dbReference>